<dbReference type="RefSeq" id="WP_067556272.1">
    <property type="nucleotide sequence ID" value="NZ_LPXN01000109.1"/>
</dbReference>
<evidence type="ECO:0008006" key="4">
    <source>
        <dbReference type="Google" id="ProtNLM"/>
    </source>
</evidence>
<comment type="caution">
    <text evidence="2">The sequence shown here is derived from an EMBL/GenBank/DDBJ whole genome shotgun (WGS) entry which is preliminary data.</text>
</comment>
<feature type="transmembrane region" description="Helical" evidence="1">
    <location>
        <begin position="111"/>
        <end position="131"/>
    </location>
</feature>
<feature type="transmembrane region" description="Helical" evidence="1">
    <location>
        <begin position="234"/>
        <end position="250"/>
    </location>
</feature>
<feature type="transmembrane region" description="Helical" evidence="1">
    <location>
        <begin position="211"/>
        <end position="228"/>
    </location>
</feature>
<dbReference type="OrthoDB" id="8435670at2"/>
<evidence type="ECO:0000313" key="3">
    <source>
        <dbReference type="Proteomes" id="UP000076400"/>
    </source>
</evidence>
<evidence type="ECO:0000256" key="1">
    <source>
        <dbReference type="SAM" id="Phobius"/>
    </source>
</evidence>
<name>A0A154W311_9PROT</name>
<evidence type="ECO:0000313" key="2">
    <source>
        <dbReference type="EMBL" id="KZD07955.1"/>
    </source>
</evidence>
<keyword evidence="1" id="KW-1133">Transmembrane helix</keyword>
<proteinExistence type="predicted"/>
<feature type="transmembrane region" description="Helical" evidence="1">
    <location>
        <begin position="184"/>
        <end position="202"/>
    </location>
</feature>
<keyword evidence="1" id="KW-0812">Transmembrane</keyword>
<feature type="transmembrane region" description="Helical" evidence="1">
    <location>
        <begin position="257"/>
        <end position="278"/>
    </location>
</feature>
<keyword evidence="3" id="KW-1185">Reference proteome</keyword>
<dbReference type="AlphaFoldDB" id="A0A154W311"/>
<protein>
    <recommendedName>
        <fullName evidence="4">Ligase</fullName>
    </recommendedName>
</protein>
<dbReference type="EMBL" id="LPXN01000109">
    <property type="protein sequence ID" value="KZD07955.1"/>
    <property type="molecule type" value="Genomic_DNA"/>
</dbReference>
<dbReference type="STRING" id="580166.AUP43_09170"/>
<dbReference type="Proteomes" id="UP000076400">
    <property type="component" value="Unassembled WGS sequence"/>
</dbReference>
<feature type="transmembrane region" description="Helical" evidence="1">
    <location>
        <begin position="55"/>
        <end position="74"/>
    </location>
</feature>
<accession>A0A154W311</accession>
<sequence length="427" mass="47474">MSVLAQPRRGRVLITQAVANERASVRERSTILLLLIVLPMFGQTFHYLIDVPPLYFLSKGWPLLTAPLALYALFRERMPWRTLYGFLLAYVLGLTPLLAMIYFPVGFADAFATTAKTLPFLYYFSALGFFLMTRPDPREIRRVVIGLGIATFVIMLLLWLSMPAELYRSDPQESKLLLYEVERGYRIFMPMFFGLLFVFYLARRAFLGREFWAFAAMILCFLLLLWIFKQRTVIGSAALVVGLIALRATSGWLRTALILAGVVAGLAAIALIFGPYLARVEAMFGASLDIRQVSVSTALDFISNNYLALIFGAGSVTRISVTNLHTILGNAQFFLADIGWLGVIFEYGVVGAGLILAAYLAALRQSARMEGYGDPFLGALGDYVIYMLISSLVYSVVFTPGEVATILALLVFLHRSLPPLPQRPAAH</sequence>
<feature type="transmembrane region" description="Helical" evidence="1">
    <location>
        <begin position="383"/>
        <end position="413"/>
    </location>
</feature>
<organism evidence="2 3">
    <name type="scientific">Oceanibaculum pacificum</name>
    <dbReference type="NCBI Taxonomy" id="580166"/>
    <lineage>
        <taxon>Bacteria</taxon>
        <taxon>Pseudomonadati</taxon>
        <taxon>Pseudomonadota</taxon>
        <taxon>Alphaproteobacteria</taxon>
        <taxon>Rhodospirillales</taxon>
        <taxon>Oceanibaculaceae</taxon>
        <taxon>Oceanibaculum</taxon>
    </lineage>
</organism>
<keyword evidence="1" id="KW-0472">Membrane</keyword>
<feature type="transmembrane region" description="Helical" evidence="1">
    <location>
        <begin position="143"/>
        <end position="164"/>
    </location>
</feature>
<gene>
    <name evidence="2" type="ORF">AUP43_09170</name>
</gene>
<feature type="transmembrane region" description="Helical" evidence="1">
    <location>
        <begin position="340"/>
        <end position="363"/>
    </location>
</feature>
<reference evidence="2 3" key="1">
    <citation type="submission" date="2015-12" db="EMBL/GenBank/DDBJ databases">
        <title>Genome sequence of Oceanibaculum pacificum MCCC 1A02656.</title>
        <authorList>
            <person name="Lu L."/>
            <person name="Lai Q."/>
            <person name="Shao Z."/>
            <person name="Qian P."/>
        </authorList>
    </citation>
    <scope>NUCLEOTIDE SEQUENCE [LARGE SCALE GENOMIC DNA]</scope>
    <source>
        <strain evidence="2 3">MCCC 1A02656</strain>
    </source>
</reference>
<feature type="transmembrane region" description="Helical" evidence="1">
    <location>
        <begin position="31"/>
        <end position="49"/>
    </location>
</feature>
<feature type="transmembrane region" description="Helical" evidence="1">
    <location>
        <begin position="86"/>
        <end position="105"/>
    </location>
</feature>